<evidence type="ECO:0000256" key="7">
    <source>
        <dbReference type="ARBA" id="ARBA00023128"/>
    </source>
</evidence>
<protein>
    <recommendedName>
        <fullName evidence="9">MICOS complex subunit MIC10</fullName>
    </recommendedName>
</protein>
<organism evidence="10 11">
    <name type="scientific">Absidia repens</name>
    <dbReference type="NCBI Taxonomy" id="90262"/>
    <lineage>
        <taxon>Eukaryota</taxon>
        <taxon>Fungi</taxon>
        <taxon>Fungi incertae sedis</taxon>
        <taxon>Mucoromycota</taxon>
        <taxon>Mucoromycotina</taxon>
        <taxon>Mucoromycetes</taxon>
        <taxon>Mucorales</taxon>
        <taxon>Cunninghamellaceae</taxon>
        <taxon>Absidia</taxon>
    </lineage>
</organism>
<evidence type="ECO:0000256" key="4">
    <source>
        <dbReference type="ARBA" id="ARBA00022692"/>
    </source>
</evidence>
<evidence type="ECO:0000256" key="3">
    <source>
        <dbReference type="ARBA" id="ARBA00006792"/>
    </source>
</evidence>
<proteinExistence type="inferred from homology"/>
<comment type="subcellular location">
    <subcellularLocation>
        <location evidence="2 9">Mitochondrion inner membrane</location>
        <topology evidence="2 9">Single-pass membrane protein</topology>
    </subcellularLocation>
</comment>
<keyword evidence="7 9" id="KW-0496">Mitochondrion</keyword>
<name>A0A1X2IGY9_9FUNG</name>
<comment type="caution">
    <text evidence="10">The sequence shown here is derived from an EMBL/GenBank/DDBJ whole genome shotgun (WGS) entry which is preliminary data.</text>
</comment>
<evidence type="ECO:0000256" key="2">
    <source>
        <dbReference type="ARBA" id="ARBA00004434"/>
    </source>
</evidence>
<dbReference type="Pfam" id="PF04418">
    <property type="entry name" value="DUF543"/>
    <property type="match status" value="1"/>
</dbReference>
<comment type="subunit">
    <text evidence="9">Component of the mitochondrial contact site and cristae organizing system (MICOS) complex.</text>
</comment>
<evidence type="ECO:0000256" key="5">
    <source>
        <dbReference type="ARBA" id="ARBA00022792"/>
    </source>
</evidence>
<evidence type="ECO:0000256" key="1">
    <source>
        <dbReference type="ARBA" id="ARBA00002689"/>
    </source>
</evidence>
<evidence type="ECO:0000256" key="6">
    <source>
        <dbReference type="ARBA" id="ARBA00022989"/>
    </source>
</evidence>
<keyword evidence="4 9" id="KW-0812">Transmembrane</keyword>
<dbReference type="OrthoDB" id="1916310at2759"/>
<dbReference type="Proteomes" id="UP000193560">
    <property type="component" value="Unassembled WGS sequence"/>
</dbReference>
<reference evidence="10 11" key="1">
    <citation type="submission" date="2016-07" db="EMBL/GenBank/DDBJ databases">
        <title>Pervasive Adenine N6-methylation of Active Genes in Fungi.</title>
        <authorList>
            <consortium name="DOE Joint Genome Institute"/>
            <person name="Mondo S.J."/>
            <person name="Dannebaum R.O."/>
            <person name="Kuo R.C."/>
            <person name="Labutti K."/>
            <person name="Haridas S."/>
            <person name="Kuo A."/>
            <person name="Salamov A."/>
            <person name="Ahrendt S.R."/>
            <person name="Lipzen A."/>
            <person name="Sullivan W."/>
            <person name="Andreopoulos W.B."/>
            <person name="Clum A."/>
            <person name="Lindquist E."/>
            <person name="Daum C."/>
            <person name="Ramamoorthy G.K."/>
            <person name="Gryganskyi A."/>
            <person name="Culley D."/>
            <person name="Magnuson J.K."/>
            <person name="James T.Y."/>
            <person name="O'Malley M.A."/>
            <person name="Stajich J.E."/>
            <person name="Spatafora J.W."/>
            <person name="Visel A."/>
            <person name="Grigoriev I.V."/>
        </authorList>
    </citation>
    <scope>NUCLEOTIDE SEQUENCE [LARGE SCALE GENOMIC DNA]</scope>
    <source>
        <strain evidence="10 11">NRRL 1336</strain>
    </source>
</reference>
<accession>A0A1X2IGY9</accession>
<dbReference type="GO" id="GO:0061617">
    <property type="term" value="C:MICOS complex"/>
    <property type="evidence" value="ECO:0007669"/>
    <property type="project" value="UniProtKB-UniRule"/>
</dbReference>
<keyword evidence="6 9" id="KW-1133">Transmembrane helix</keyword>
<feature type="transmembrane region" description="Helical" evidence="9">
    <location>
        <begin position="25"/>
        <end position="44"/>
    </location>
</feature>
<keyword evidence="11" id="KW-1185">Reference proteome</keyword>
<evidence type="ECO:0000313" key="10">
    <source>
        <dbReference type="EMBL" id="ORZ15595.1"/>
    </source>
</evidence>
<evidence type="ECO:0000256" key="8">
    <source>
        <dbReference type="ARBA" id="ARBA00023136"/>
    </source>
</evidence>
<sequence length="87" mass="9553">MSANDKAIASEKLLSNKWDRVLSNFVVKTGFGLSVGIVASALLFKKRSWPIAISTGWGFGVAYADAQRIFHPHHVPGVEFKKEKPVV</sequence>
<dbReference type="AlphaFoldDB" id="A0A1X2IGY9"/>
<comment type="similarity">
    <text evidence="3 9">Belongs to the MICOS complex subunit Mic10 family.</text>
</comment>
<comment type="function">
    <text evidence="1 9">Component of the MICOS complex, a large protein complex of the mitochondrial inner membrane that plays crucial roles in the maintenance of crista junctions, inner membrane architecture, and formation of contact sites to the outer membrane.</text>
</comment>
<dbReference type="PANTHER" id="PTHR21304:SF0">
    <property type="entry name" value="MICOS COMPLEX SUBUNIT MIC10"/>
    <property type="match status" value="1"/>
</dbReference>
<dbReference type="PANTHER" id="PTHR21304">
    <property type="entry name" value="MICOS COMPLEX SUBUNIT MIC10"/>
    <property type="match status" value="1"/>
</dbReference>
<keyword evidence="5 9" id="KW-0999">Mitochondrion inner membrane</keyword>
<evidence type="ECO:0000313" key="11">
    <source>
        <dbReference type="Proteomes" id="UP000193560"/>
    </source>
</evidence>
<gene>
    <name evidence="10" type="ORF">BCR42DRAFT_415513</name>
</gene>
<keyword evidence="8 9" id="KW-0472">Membrane</keyword>
<evidence type="ECO:0000256" key="9">
    <source>
        <dbReference type="RuleBase" id="RU363011"/>
    </source>
</evidence>
<dbReference type="EMBL" id="MCGE01000012">
    <property type="protein sequence ID" value="ORZ15595.1"/>
    <property type="molecule type" value="Genomic_DNA"/>
</dbReference>
<dbReference type="InterPro" id="IPR007512">
    <property type="entry name" value="Mic10"/>
</dbReference>
<dbReference type="STRING" id="90262.A0A1X2IGY9"/>